<comment type="similarity">
    <text evidence="1 3">Belongs to the short-chain dehydrogenases/reductases (SDR) family.</text>
</comment>
<dbReference type="PANTHER" id="PTHR43086:SF3">
    <property type="entry name" value="NADP-DEPENDENT 3-HYDROXY ACID DEHYDROGENASE YDFG"/>
    <property type="match status" value="1"/>
</dbReference>
<evidence type="ECO:0000256" key="2">
    <source>
        <dbReference type="ARBA" id="ARBA00023002"/>
    </source>
</evidence>
<dbReference type="GO" id="GO:0004316">
    <property type="term" value="F:3-oxoacyl-[acyl-carrier-protein] reductase (NADPH) activity"/>
    <property type="evidence" value="ECO:0007669"/>
    <property type="project" value="UniProtKB-EC"/>
</dbReference>
<evidence type="ECO:0000256" key="1">
    <source>
        <dbReference type="ARBA" id="ARBA00006484"/>
    </source>
</evidence>
<dbReference type="SMART" id="SM00822">
    <property type="entry name" value="PKS_KR"/>
    <property type="match status" value="1"/>
</dbReference>
<accession>A0A143QN68</accession>
<dbReference type="Proteomes" id="UP000076038">
    <property type="component" value="Chromosome"/>
</dbReference>
<name>A0A143QN68_RHOFA</name>
<dbReference type="InterPro" id="IPR002347">
    <property type="entry name" value="SDR_fam"/>
</dbReference>
<dbReference type="PANTHER" id="PTHR43086">
    <property type="entry name" value="VERY-LONG-CHAIN 3-OXOOACYL-COA REDUCTASE"/>
    <property type="match status" value="1"/>
</dbReference>
<reference evidence="5 6" key="1">
    <citation type="journal article" date="2016" name="Genome Announc.">
        <title>Complete Genome and Plasmid Sequences for Rhodococcus fascians D188 and Draft Sequences for Rhodococcus Isolates PBTS 1 and PBTS 2.</title>
        <authorList>
            <person name="Stamler R.A."/>
            <person name="Vereecke D."/>
            <person name="Zhang Y."/>
            <person name="Schilkey F."/>
            <person name="Devitt N."/>
            <person name="Randall J.J."/>
        </authorList>
    </citation>
    <scope>NUCLEOTIDE SEQUENCE [LARGE SCALE GENOMIC DNA]</scope>
    <source>
        <strain evidence="5 6">PBTS2</strain>
    </source>
</reference>
<evidence type="ECO:0000256" key="3">
    <source>
        <dbReference type="RuleBase" id="RU000363"/>
    </source>
</evidence>
<dbReference type="Gene3D" id="3.40.50.720">
    <property type="entry name" value="NAD(P)-binding Rossmann-like Domain"/>
    <property type="match status" value="1"/>
</dbReference>
<protein>
    <submittedName>
        <fullName evidence="5">3-oxoacyl-[acyl-carrier-protein] reductase FabG</fullName>
        <ecNumber evidence="5">1.1.1.100</ecNumber>
    </submittedName>
</protein>
<dbReference type="Pfam" id="PF00106">
    <property type="entry name" value="adh_short"/>
    <property type="match status" value="1"/>
</dbReference>
<evidence type="ECO:0000259" key="4">
    <source>
        <dbReference type="SMART" id="SM00822"/>
    </source>
</evidence>
<sequence length="284" mass="30698">MPFKTLLPFLMTVQEMETWQMSNTGRTALITGASAGIGAAFARHLAAEGHNLVLVARREDWLTALADELTTRHSVRCDVVAADLADRDAPRAIMERTRALGVDIDILVNNAGMSGNSKFADAPFESLAAEIQVMITAVTELAHLTVPGMKERGYGRIVNLSSLAALLPPAASLLYTGIKSYVLDVSQSLDMELRPHGIHVTALCPGFTHSEFHDVMGTREAATSKLPSILWQNPEDVVREGWRAVENGTPVCVPGLVNKATAVAAKPIPTRIGYYLGRTLNPFK</sequence>
<dbReference type="PATRIC" id="fig|1653479.3.peg.2991"/>
<organism evidence="5 6">
    <name type="scientific">Rhodococcoides fascians</name>
    <name type="common">Rhodococcus fascians</name>
    <dbReference type="NCBI Taxonomy" id="1828"/>
    <lineage>
        <taxon>Bacteria</taxon>
        <taxon>Bacillati</taxon>
        <taxon>Actinomycetota</taxon>
        <taxon>Actinomycetes</taxon>
        <taxon>Mycobacteriales</taxon>
        <taxon>Nocardiaceae</taxon>
        <taxon>Rhodococcoides</taxon>
    </lineage>
</organism>
<proteinExistence type="inferred from homology"/>
<evidence type="ECO:0000313" key="6">
    <source>
        <dbReference type="Proteomes" id="UP000076038"/>
    </source>
</evidence>
<reference evidence="6" key="2">
    <citation type="submission" date="2016-04" db="EMBL/GenBank/DDBJ databases">
        <title>Complete Genome and Plasmid Sequences for Rhodococcus fascians D188 and Draft Sequences for Rhodococcus spp. Isolates PBTS 1 and PBTS 2.</title>
        <authorList>
            <person name="Stamer R."/>
            <person name="Vereecke D."/>
            <person name="Zhang Y."/>
            <person name="Schilkey F."/>
            <person name="Devitt N."/>
            <person name="Randall J."/>
        </authorList>
    </citation>
    <scope>NUCLEOTIDE SEQUENCE [LARGE SCALE GENOMIC DNA]</scope>
    <source>
        <strain evidence="6">PBTS2</strain>
    </source>
</reference>
<feature type="domain" description="Ketoreductase" evidence="4">
    <location>
        <begin position="26"/>
        <end position="185"/>
    </location>
</feature>
<dbReference type="PRINTS" id="PR00081">
    <property type="entry name" value="GDHRDH"/>
</dbReference>
<dbReference type="CDD" id="cd05233">
    <property type="entry name" value="SDR_c"/>
    <property type="match status" value="1"/>
</dbReference>
<gene>
    <name evidence="5" type="primary">fabG_12</name>
    <name evidence="5" type="ORF">A3Q41_02955</name>
</gene>
<dbReference type="InterPro" id="IPR036291">
    <property type="entry name" value="NAD(P)-bd_dom_sf"/>
</dbReference>
<dbReference type="PIRSF" id="PIRSF000126">
    <property type="entry name" value="11-beta-HSD1"/>
    <property type="match status" value="1"/>
</dbReference>
<evidence type="ECO:0000313" key="5">
    <source>
        <dbReference type="EMBL" id="AMY24246.1"/>
    </source>
</evidence>
<dbReference type="InterPro" id="IPR057326">
    <property type="entry name" value="KR_dom"/>
</dbReference>
<keyword evidence="6" id="KW-1185">Reference proteome</keyword>
<dbReference type="PRINTS" id="PR00080">
    <property type="entry name" value="SDRFAMILY"/>
</dbReference>
<keyword evidence="2 5" id="KW-0560">Oxidoreductase</keyword>
<dbReference type="EMBL" id="CP015220">
    <property type="protein sequence ID" value="AMY24246.1"/>
    <property type="molecule type" value="Genomic_DNA"/>
</dbReference>
<dbReference type="KEGG" id="rhs:A3Q41_02955"/>
<dbReference type="EC" id="1.1.1.100" evidence="5"/>
<dbReference type="AlphaFoldDB" id="A0A143QN68"/>
<dbReference type="SUPFAM" id="SSF51735">
    <property type="entry name" value="NAD(P)-binding Rossmann-fold domains"/>
    <property type="match status" value="1"/>
</dbReference>